<dbReference type="PROSITE" id="PS51846">
    <property type="entry name" value="CNNM"/>
    <property type="match status" value="1"/>
</dbReference>
<name>A0A7V3VSZ7_9BACT</name>
<dbReference type="Gene3D" id="3.30.465.10">
    <property type="match status" value="1"/>
</dbReference>
<dbReference type="PROSITE" id="PS51371">
    <property type="entry name" value="CBS"/>
    <property type="match status" value="2"/>
</dbReference>
<evidence type="ECO:0000256" key="7">
    <source>
        <dbReference type="PROSITE-ProRule" id="PRU00703"/>
    </source>
</evidence>
<dbReference type="FunFam" id="3.10.580.10:FF:000002">
    <property type="entry name" value="Magnesium/cobalt efflux protein CorC"/>
    <property type="match status" value="1"/>
</dbReference>
<evidence type="ECO:0000313" key="12">
    <source>
        <dbReference type="EMBL" id="HGE75468.1"/>
    </source>
</evidence>
<evidence type="ECO:0000256" key="3">
    <source>
        <dbReference type="ARBA" id="ARBA00022737"/>
    </source>
</evidence>
<evidence type="ECO:0000256" key="9">
    <source>
        <dbReference type="SAM" id="Phobius"/>
    </source>
</evidence>
<dbReference type="AlphaFoldDB" id="A0A7V3VSZ7"/>
<feature type="domain" description="CBS" evidence="10">
    <location>
        <begin position="217"/>
        <end position="278"/>
    </location>
</feature>
<evidence type="ECO:0000259" key="11">
    <source>
        <dbReference type="PROSITE" id="PS51846"/>
    </source>
</evidence>
<dbReference type="InterPro" id="IPR000644">
    <property type="entry name" value="CBS_dom"/>
</dbReference>
<sequence>MDGDPLGSTYIFWGIAGILVLLALSAFFSASETSMLSVSKKKLRDAISGDEQNLNFEKQLKASNRYLTVILILNNVINILLSSFATVMAIELFPKNISGPTIITLVTVIATVIIVVFGEITPKLYARTNAERFFRISFPVIKSIDFVLKPITFLLNGFSNSINRVITKNKVSTPFISSEDILFEIDTGKRAGVIEEQEGAILKGALTLKDTYVREIMVPRIEMVTLESDVVLSEAVRKFDESKYSRLPVYTETVDHVIGICYAKDIISVFNSKGKNSLENLQVKDVMRAPYFVPETKRIDDLLHEMRYMKMHIAIVVDEYGGTAGLVTMEDVLEEITGEIFDEYDVEEDKVPIVKKDRNTFIVDGLTPMNNIEREVGISFPESEFETIGGYLLKIFERVPRPGEIVETNDFTAKVVESNRLRIIKIELKLKGMNEGDDEGTHKEG</sequence>
<feature type="domain" description="CNNM transmembrane" evidence="11">
    <location>
        <begin position="7"/>
        <end position="198"/>
    </location>
</feature>
<dbReference type="CDD" id="cd04590">
    <property type="entry name" value="CBS_pair_CorC_HlyC_assoc"/>
    <property type="match status" value="1"/>
</dbReference>
<dbReference type="SMART" id="SM00116">
    <property type="entry name" value="CBS"/>
    <property type="match status" value="2"/>
</dbReference>
<evidence type="ECO:0000256" key="8">
    <source>
        <dbReference type="PROSITE-ProRule" id="PRU01193"/>
    </source>
</evidence>
<dbReference type="SUPFAM" id="SSF54631">
    <property type="entry name" value="CBS-domain pair"/>
    <property type="match status" value="1"/>
</dbReference>
<dbReference type="InterPro" id="IPR016169">
    <property type="entry name" value="FAD-bd_PCMH_sub2"/>
</dbReference>
<protein>
    <submittedName>
        <fullName evidence="12">HlyC/CorC family transporter</fullName>
    </submittedName>
</protein>
<dbReference type="InterPro" id="IPR044751">
    <property type="entry name" value="Ion_transp-like_CBS"/>
</dbReference>
<feature type="domain" description="CBS" evidence="10">
    <location>
        <begin position="286"/>
        <end position="343"/>
    </location>
</feature>
<dbReference type="Pfam" id="PF01595">
    <property type="entry name" value="CNNM"/>
    <property type="match status" value="1"/>
</dbReference>
<accession>A0A7V3VSZ7</accession>
<dbReference type="GO" id="GO:0005886">
    <property type="term" value="C:plasma membrane"/>
    <property type="evidence" value="ECO:0007669"/>
    <property type="project" value="TreeGrafter"/>
</dbReference>
<evidence type="ECO:0000256" key="5">
    <source>
        <dbReference type="ARBA" id="ARBA00023122"/>
    </source>
</evidence>
<evidence type="ECO:0000256" key="6">
    <source>
        <dbReference type="ARBA" id="ARBA00023136"/>
    </source>
</evidence>
<dbReference type="InterPro" id="IPR036318">
    <property type="entry name" value="FAD-bd_PCMH-like_sf"/>
</dbReference>
<keyword evidence="5 7" id="KW-0129">CBS domain</keyword>
<dbReference type="InterPro" id="IPR002550">
    <property type="entry name" value="CNNM"/>
</dbReference>
<proteinExistence type="predicted"/>
<keyword evidence="3" id="KW-0677">Repeat</keyword>
<dbReference type="Pfam" id="PF03471">
    <property type="entry name" value="CorC_HlyC"/>
    <property type="match status" value="1"/>
</dbReference>
<evidence type="ECO:0000256" key="1">
    <source>
        <dbReference type="ARBA" id="ARBA00004141"/>
    </source>
</evidence>
<keyword evidence="2 8" id="KW-0812">Transmembrane</keyword>
<feature type="transmembrane region" description="Helical" evidence="9">
    <location>
        <begin position="66"/>
        <end position="90"/>
    </location>
</feature>
<evidence type="ECO:0000256" key="4">
    <source>
        <dbReference type="ARBA" id="ARBA00022989"/>
    </source>
</evidence>
<keyword evidence="4 8" id="KW-1133">Transmembrane helix</keyword>
<feature type="transmembrane region" description="Helical" evidence="9">
    <location>
        <begin position="102"/>
        <end position="125"/>
    </location>
</feature>
<reference evidence="12" key="1">
    <citation type="journal article" date="2020" name="mSystems">
        <title>Genome- and Community-Level Interaction Insights into Carbon Utilization and Element Cycling Functions of Hydrothermarchaeota in Hydrothermal Sediment.</title>
        <authorList>
            <person name="Zhou Z."/>
            <person name="Liu Y."/>
            <person name="Xu W."/>
            <person name="Pan J."/>
            <person name="Luo Z.H."/>
            <person name="Li M."/>
        </authorList>
    </citation>
    <scope>NUCLEOTIDE SEQUENCE [LARGE SCALE GENOMIC DNA]</scope>
    <source>
        <strain evidence="12">SpSt-966</strain>
    </source>
</reference>
<feature type="transmembrane region" description="Helical" evidence="9">
    <location>
        <begin position="12"/>
        <end position="31"/>
    </location>
</feature>
<comment type="subcellular location">
    <subcellularLocation>
        <location evidence="1">Membrane</location>
        <topology evidence="1">Multi-pass membrane protein</topology>
    </subcellularLocation>
</comment>
<dbReference type="SUPFAM" id="SSF56176">
    <property type="entry name" value="FAD-binding/transporter-associated domain-like"/>
    <property type="match status" value="1"/>
</dbReference>
<comment type="caution">
    <text evidence="12">The sequence shown here is derived from an EMBL/GenBank/DDBJ whole genome shotgun (WGS) entry which is preliminary data.</text>
</comment>
<dbReference type="GO" id="GO:0050660">
    <property type="term" value="F:flavin adenine dinucleotide binding"/>
    <property type="evidence" value="ECO:0007669"/>
    <property type="project" value="InterPro"/>
</dbReference>
<dbReference type="PANTHER" id="PTHR22777:SF17">
    <property type="entry name" value="UPF0053 PROTEIN SLL0260"/>
    <property type="match status" value="1"/>
</dbReference>
<gene>
    <name evidence="12" type="ORF">ENX73_05015</name>
</gene>
<dbReference type="Gene3D" id="3.10.580.10">
    <property type="entry name" value="CBS-domain"/>
    <property type="match status" value="1"/>
</dbReference>
<dbReference type="EMBL" id="DTPE01000200">
    <property type="protein sequence ID" value="HGE75468.1"/>
    <property type="molecule type" value="Genomic_DNA"/>
</dbReference>
<dbReference type="InterPro" id="IPR046342">
    <property type="entry name" value="CBS_dom_sf"/>
</dbReference>
<keyword evidence="6 8" id="KW-0472">Membrane</keyword>
<dbReference type="InterPro" id="IPR005170">
    <property type="entry name" value="Transptr-assoc_dom"/>
</dbReference>
<organism evidence="12">
    <name type="scientific">Mesoaciditoga lauensis</name>
    <dbReference type="NCBI Taxonomy" id="1495039"/>
    <lineage>
        <taxon>Bacteria</taxon>
        <taxon>Thermotogati</taxon>
        <taxon>Thermotogota</taxon>
        <taxon>Thermotogae</taxon>
        <taxon>Mesoaciditogales</taxon>
        <taxon>Mesoaciditogaceae</taxon>
        <taxon>Mesoaciditoga</taxon>
    </lineage>
</organism>
<dbReference type="SMART" id="SM01091">
    <property type="entry name" value="CorC_HlyC"/>
    <property type="match status" value="1"/>
</dbReference>
<evidence type="ECO:0000256" key="2">
    <source>
        <dbReference type="ARBA" id="ARBA00022692"/>
    </source>
</evidence>
<dbReference type="PANTHER" id="PTHR22777">
    <property type="entry name" value="HEMOLYSIN-RELATED"/>
    <property type="match status" value="1"/>
</dbReference>
<evidence type="ECO:0000259" key="10">
    <source>
        <dbReference type="PROSITE" id="PS51371"/>
    </source>
</evidence>
<dbReference type="Pfam" id="PF00571">
    <property type="entry name" value="CBS"/>
    <property type="match status" value="2"/>
</dbReference>